<keyword evidence="5" id="KW-1003">Cell membrane</keyword>
<dbReference type="InterPro" id="IPR013121">
    <property type="entry name" value="Fe_red_NAD-bd_6"/>
</dbReference>
<feature type="transmembrane region" description="Helical" evidence="14">
    <location>
        <begin position="275"/>
        <end position="301"/>
    </location>
</feature>
<feature type="region of interest" description="Disordered" evidence="13">
    <location>
        <begin position="546"/>
        <end position="579"/>
    </location>
</feature>
<keyword evidence="9" id="KW-0560">Oxidoreductase</keyword>
<dbReference type="GO" id="GO:0015677">
    <property type="term" value="P:copper ion import"/>
    <property type="evidence" value="ECO:0007669"/>
    <property type="project" value="TreeGrafter"/>
</dbReference>
<dbReference type="GO" id="GO:0006879">
    <property type="term" value="P:intracellular iron ion homeostasis"/>
    <property type="evidence" value="ECO:0007669"/>
    <property type="project" value="TreeGrafter"/>
</dbReference>
<dbReference type="SFLD" id="SFLDG01168">
    <property type="entry name" value="Ferric_reductase_subgroup_(FRE"/>
    <property type="match status" value="1"/>
</dbReference>
<evidence type="ECO:0000256" key="2">
    <source>
        <dbReference type="ARBA" id="ARBA00006278"/>
    </source>
</evidence>
<dbReference type="InterPro" id="IPR017927">
    <property type="entry name" value="FAD-bd_FR_type"/>
</dbReference>
<dbReference type="CDD" id="cd06186">
    <property type="entry name" value="NOX_Duox_like_FAD_NADP"/>
    <property type="match status" value="1"/>
</dbReference>
<keyword evidence="6 14" id="KW-0812">Transmembrane</keyword>
<organism evidence="16 17">
    <name type="scientific">Rhodotorula taiwanensis</name>
    <dbReference type="NCBI Taxonomy" id="741276"/>
    <lineage>
        <taxon>Eukaryota</taxon>
        <taxon>Fungi</taxon>
        <taxon>Dikarya</taxon>
        <taxon>Basidiomycota</taxon>
        <taxon>Pucciniomycotina</taxon>
        <taxon>Microbotryomycetes</taxon>
        <taxon>Sporidiobolales</taxon>
        <taxon>Sporidiobolaceae</taxon>
        <taxon>Rhodotorula</taxon>
    </lineage>
</organism>
<feature type="transmembrane region" description="Helical" evidence="14">
    <location>
        <begin position="54"/>
        <end position="76"/>
    </location>
</feature>
<feature type="transmembrane region" description="Helical" evidence="14">
    <location>
        <begin position="193"/>
        <end position="211"/>
    </location>
</feature>
<evidence type="ECO:0000256" key="10">
    <source>
        <dbReference type="ARBA" id="ARBA00023065"/>
    </source>
</evidence>
<comment type="catalytic activity">
    <reaction evidence="12">
        <text>2 a Fe(II)-siderophore + NADP(+) + H(+) = 2 a Fe(III)-siderophore + NADPH</text>
        <dbReference type="Rhea" id="RHEA:28795"/>
        <dbReference type="Rhea" id="RHEA-COMP:11342"/>
        <dbReference type="Rhea" id="RHEA-COMP:11344"/>
        <dbReference type="ChEBI" id="CHEBI:15378"/>
        <dbReference type="ChEBI" id="CHEBI:29033"/>
        <dbReference type="ChEBI" id="CHEBI:29034"/>
        <dbReference type="ChEBI" id="CHEBI:57783"/>
        <dbReference type="ChEBI" id="CHEBI:58349"/>
        <dbReference type="EC" id="1.16.1.9"/>
    </reaction>
</comment>
<dbReference type="PROSITE" id="PS51384">
    <property type="entry name" value="FAD_FR"/>
    <property type="match status" value="1"/>
</dbReference>
<dbReference type="OrthoDB" id="17725at2759"/>
<keyword evidence="11 14" id="KW-0472">Membrane</keyword>
<evidence type="ECO:0000313" key="16">
    <source>
        <dbReference type="EMBL" id="POY75002.1"/>
    </source>
</evidence>
<keyword evidence="17" id="KW-1185">Reference proteome</keyword>
<evidence type="ECO:0000256" key="7">
    <source>
        <dbReference type="ARBA" id="ARBA00022982"/>
    </source>
</evidence>
<comment type="subcellular location">
    <subcellularLocation>
        <location evidence="1">Cell membrane</location>
        <topology evidence="1">Multi-pass membrane protein</topology>
    </subcellularLocation>
</comment>
<evidence type="ECO:0000256" key="6">
    <source>
        <dbReference type="ARBA" id="ARBA00022692"/>
    </source>
</evidence>
<dbReference type="SUPFAM" id="SSF63380">
    <property type="entry name" value="Riboflavin synthase domain-like"/>
    <property type="match status" value="1"/>
</dbReference>
<gene>
    <name evidence="16" type="ORF">BMF94_1978</name>
</gene>
<dbReference type="PANTHER" id="PTHR32361:SF23">
    <property type="entry name" value="FERRIC-CHELATE REDUCTASE"/>
    <property type="match status" value="1"/>
</dbReference>
<evidence type="ECO:0000259" key="15">
    <source>
        <dbReference type="PROSITE" id="PS51384"/>
    </source>
</evidence>
<dbReference type="InterPro" id="IPR013112">
    <property type="entry name" value="FAD-bd_8"/>
</dbReference>
<dbReference type="InterPro" id="IPR051410">
    <property type="entry name" value="Ferric/Cupric_Reductase"/>
</dbReference>
<evidence type="ECO:0000256" key="12">
    <source>
        <dbReference type="ARBA" id="ARBA00048483"/>
    </source>
</evidence>
<keyword evidence="8 14" id="KW-1133">Transmembrane helix</keyword>
<dbReference type="PANTHER" id="PTHR32361">
    <property type="entry name" value="FERRIC/CUPRIC REDUCTASE TRANSMEMBRANE COMPONENT"/>
    <property type="match status" value="1"/>
</dbReference>
<dbReference type="EC" id="1.16.1.9" evidence="3"/>
<dbReference type="STRING" id="741276.A0A2S5BE02"/>
<comment type="similarity">
    <text evidence="2">Belongs to the ferric reductase (FRE) family.</text>
</comment>
<protein>
    <recommendedName>
        <fullName evidence="3">ferric-chelate reductase (NADPH)</fullName>
        <ecNumber evidence="3">1.16.1.9</ecNumber>
    </recommendedName>
</protein>
<feature type="transmembrane region" description="Helical" evidence="14">
    <location>
        <begin position="242"/>
        <end position="263"/>
    </location>
</feature>
<dbReference type="GO" id="GO:0006826">
    <property type="term" value="P:iron ion transport"/>
    <property type="evidence" value="ECO:0007669"/>
    <property type="project" value="TreeGrafter"/>
</dbReference>
<sequence>METLTTRALALLPRHDTSSFTPAEMAEMLRDPYEKTPKCQSGLRLPMAGPHAKAAVGALCGIVAFFGLLRCLSIVMRTRVMQPVRRSRQYRRLVAFFRYIETSQPRAIGWCRFPTKGVILLIGLFYLFIVVWTFAQTPYYRSRWNVGSPPLAMRTGLFALGCFPFILALGAKVNLIGFVVGCSHEKLQVFHQWLSFLFLFLSLLHTFPFVVQGTREIRPNLDGRNPNHLSQLEWSWHVKHSVYYWSGIAALVPLFWLCFASLTPLRRMAYEFFKWMHILSAILFSAFFYIHCNALLTSWYAEASGRDASSNTDRLACCPRRHYLWATAAVYLTSVLIRFAVMFARNGRHLARGHVEALADDAIRVTVNLPQGSGHAWTAGQHYFVNFIKALPFESHPYTVANAPWRDPSSAATPDRLVLLFRVSPSTGLGPRLLKLADSTTPTTPVLLDGPYGGLAAYDLDYTQHDSVVLIAGGGGISACTSALEELGGRVLRGEPGDRIRRIVLWWMVRDESAKSWVESQLAESTRYLKKVVDLQLRLYVTGGTDTDEEKLSSESPSLVADDEKAEIQEKPPNSRCCSRPPWVVERGRPSLPARLSDLFNSLESASSVGIVSCGPVTLTNDVRNAVAAQQWMIATGRAAEGVAEVQLHTEEFDW</sequence>
<dbReference type="InterPro" id="IPR013130">
    <property type="entry name" value="Fe3_Rdtase_TM_dom"/>
</dbReference>
<keyword evidence="10" id="KW-0406">Ion transport</keyword>
<dbReference type="SUPFAM" id="SSF52343">
    <property type="entry name" value="Ferredoxin reductase-like, C-terminal NADP-linked domain"/>
    <property type="match status" value="1"/>
</dbReference>
<dbReference type="GO" id="GO:0052851">
    <property type="term" value="F:ferric-chelate reductase (NADPH) activity"/>
    <property type="evidence" value="ECO:0007669"/>
    <property type="project" value="UniProtKB-EC"/>
</dbReference>
<proteinExistence type="inferred from homology"/>
<dbReference type="Pfam" id="PF08030">
    <property type="entry name" value="NAD_binding_6"/>
    <property type="match status" value="1"/>
</dbReference>
<dbReference type="GO" id="GO:0005886">
    <property type="term" value="C:plasma membrane"/>
    <property type="evidence" value="ECO:0007669"/>
    <property type="project" value="UniProtKB-SubCell"/>
</dbReference>
<keyword evidence="4" id="KW-0813">Transport</keyword>
<feature type="transmembrane region" description="Helical" evidence="14">
    <location>
        <begin position="155"/>
        <end position="181"/>
    </location>
</feature>
<dbReference type="Pfam" id="PF01794">
    <property type="entry name" value="Ferric_reduct"/>
    <property type="match status" value="1"/>
</dbReference>
<evidence type="ECO:0000256" key="3">
    <source>
        <dbReference type="ARBA" id="ARBA00012668"/>
    </source>
</evidence>
<dbReference type="EMBL" id="PJQD01000020">
    <property type="protein sequence ID" value="POY75002.1"/>
    <property type="molecule type" value="Genomic_DNA"/>
</dbReference>
<evidence type="ECO:0000256" key="8">
    <source>
        <dbReference type="ARBA" id="ARBA00022989"/>
    </source>
</evidence>
<accession>A0A2S5BE02</accession>
<evidence type="ECO:0000256" key="4">
    <source>
        <dbReference type="ARBA" id="ARBA00022448"/>
    </source>
</evidence>
<dbReference type="Gene3D" id="3.40.50.80">
    <property type="entry name" value="Nucleotide-binding domain of ferredoxin-NADP reductase (FNR) module"/>
    <property type="match status" value="1"/>
</dbReference>
<dbReference type="AlphaFoldDB" id="A0A2S5BE02"/>
<reference evidence="16 17" key="1">
    <citation type="journal article" date="2018" name="Front. Microbiol.">
        <title>Prospects for Fungal Bioremediation of Acidic Radioactive Waste Sites: Characterization and Genome Sequence of Rhodotorula taiwanensis MD1149.</title>
        <authorList>
            <person name="Tkavc R."/>
            <person name="Matrosova V.Y."/>
            <person name="Grichenko O.E."/>
            <person name="Gostincar C."/>
            <person name="Volpe R.P."/>
            <person name="Klimenkova P."/>
            <person name="Gaidamakova E.K."/>
            <person name="Zhou C.E."/>
            <person name="Stewart B.J."/>
            <person name="Lyman M.G."/>
            <person name="Malfatti S.A."/>
            <person name="Rubinfeld B."/>
            <person name="Courtot M."/>
            <person name="Singh J."/>
            <person name="Dalgard C.L."/>
            <person name="Hamilton T."/>
            <person name="Frey K.G."/>
            <person name="Gunde-Cimerman N."/>
            <person name="Dugan L."/>
            <person name="Daly M.J."/>
        </authorList>
    </citation>
    <scope>NUCLEOTIDE SEQUENCE [LARGE SCALE GENOMIC DNA]</scope>
    <source>
        <strain evidence="16 17">MD1149</strain>
    </source>
</reference>
<dbReference type="InterPro" id="IPR039261">
    <property type="entry name" value="FNR_nucleotide-bd"/>
</dbReference>
<dbReference type="Pfam" id="PF08022">
    <property type="entry name" value="FAD_binding_8"/>
    <property type="match status" value="1"/>
</dbReference>
<name>A0A2S5BE02_9BASI</name>
<feature type="transmembrane region" description="Helical" evidence="14">
    <location>
        <begin position="118"/>
        <end position="135"/>
    </location>
</feature>
<evidence type="ECO:0000256" key="14">
    <source>
        <dbReference type="SAM" id="Phobius"/>
    </source>
</evidence>
<feature type="domain" description="FAD-binding FR-type" evidence="15">
    <location>
        <begin position="345"/>
        <end position="458"/>
    </location>
</feature>
<dbReference type="InterPro" id="IPR017938">
    <property type="entry name" value="Riboflavin_synthase-like_b-brl"/>
</dbReference>
<evidence type="ECO:0000256" key="11">
    <source>
        <dbReference type="ARBA" id="ARBA00023136"/>
    </source>
</evidence>
<evidence type="ECO:0000256" key="1">
    <source>
        <dbReference type="ARBA" id="ARBA00004651"/>
    </source>
</evidence>
<dbReference type="Proteomes" id="UP000237144">
    <property type="component" value="Unassembled WGS sequence"/>
</dbReference>
<evidence type="ECO:0000256" key="13">
    <source>
        <dbReference type="SAM" id="MobiDB-lite"/>
    </source>
</evidence>
<keyword evidence="7" id="KW-0249">Electron transport</keyword>
<evidence type="ECO:0000256" key="5">
    <source>
        <dbReference type="ARBA" id="ARBA00022475"/>
    </source>
</evidence>
<evidence type="ECO:0000313" key="17">
    <source>
        <dbReference type="Proteomes" id="UP000237144"/>
    </source>
</evidence>
<evidence type="ECO:0000256" key="9">
    <source>
        <dbReference type="ARBA" id="ARBA00023002"/>
    </source>
</evidence>
<comment type="caution">
    <text evidence="16">The sequence shown here is derived from an EMBL/GenBank/DDBJ whole genome shotgun (WGS) entry which is preliminary data.</text>
</comment>
<feature type="transmembrane region" description="Helical" evidence="14">
    <location>
        <begin position="323"/>
        <end position="344"/>
    </location>
</feature>
<dbReference type="SFLD" id="SFLDS00052">
    <property type="entry name" value="Ferric_Reductase_Domain"/>
    <property type="match status" value="1"/>
</dbReference>